<keyword evidence="1" id="KW-0472">Membrane</keyword>
<keyword evidence="3" id="KW-1185">Reference proteome</keyword>
<evidence type="ECO:0000313" key="3">
    <source>
        <dbReference type="Proteomes" id="UP000789759"/>
    </source>
</evidence>
<sequence length="185" mass="20269">MNANIELHRIPFNENFSDSFKRNLERFLAYVEKLYTNYCAFTVKRPYLGLFFAIFIVFSAFPLLSYIVFSIISTTLILGSSLCLGLLTLAFLLGLAGLTLSIALICSFFLTCVVCFWIALTFTTTRFIDGYIKKNNFGIFLSNYVANGTNGVNGVSNVNGVNGVSNVNGVNGVNGDVGPSESQSK</sequence>
<dbReference type="Proteomes" id="UP000789759">
    <property type="component" value="Unassembled WGS sequence"/>
</dbReference>
<keyword evidence="1" id="KW-0812">Transmembrane</keyword>
<name>A0A9N9GCV4_9GLOM</name>
<feature type="transmembrane region" description="Helical" evidence="1">
    <location>
        <begin position="47"/>
        <end position="69"/>
    </location>
</feature>
<feature type="transmembrane region" description="Helical" evidence="1">
    <location>
        <begin position="102"/>
        <end position="124"/>
    </location>
</feature>
<organism evidence="2 3">
    <name type="scientific">Cetraspora pellucida</name>
    <dbReference type="NCBI Taxonomy" id="1433469"/>
    <lineage>
        <taxon>Eukaryota</taxon>
        <taxon>Fungi</taxon>
        <taxon>Fungi incertae sedis</taxon>
        <taxon>Mucoromycota</taxon>
        <taxon>Glomeromycotina</taxon>
        <taxon>Glomeromycetes</taxon>
        <taxon>Diversisporales</taxon>
        <taxon>Gigasporaceae</taxon>
        <taxon>Cetraspora</taxon>
    </lineage>
</organism>
<evidence type="ECO:0000256" key="1">
    <source>
        <dbReference type="SAM" id="Phobius"/>
    </source>
</evidence>
<dbReference type="EMBL" id="CAJVQA010004173">
    <property type="protein sequence ID" value="CAG8593169.1"/>
    <property type="molecule type" value="Genomic_DNA"/>
</dbReference>
<accession>A0A9N9GCV4</accession>
<keyword evidence="1" id="KW-1133">Transmembrane helix</keyword>
<proteinExistence type="predicted"/>
<dbReference type="OrthoDB" id="2388437at2759"/>
<dbReference type="Pfam" id="PF16015">
    <property type="entry name" value="Promethin"/>
    <property type="match status" value="1"/>
</dbReference>
<comment type="caution">
    <text evidence="2">The sequence shown here is derived from an EMBL/GenBank/DDBJ whole genome shotgun (WGS) entry which is preliminary data.</text>
</comment>
<feature type="transmembrane region" description="Helical" evidence="1">
    <location>
        <begin position="76"/>
        <end position="96"/>
    </location>
</feature>
<protein>
    <submittedName>
        <fullName evidence="2">23538_t:CDS:1</fullName>
    </submittedName>
</protein>
<dbReference type="AlphaFoldDB" id="A0A9N9GCV4"/>
<evidence type="ECO:0000313" key="2">
    <source>
        <dbReference type="EMBL" id="CAG8593169.1"/>
    </source>
</evidence>
<gene>
    <name evidence="2" type="ORF">CPELLU_LOCUS6636</name>
</gene>
<reference evidence="2" key="1">
    <citation type="submission" date="2021-06" db="EMBL/GenBank/DDBJ databases">
        <authorList>
            <person name="Kallberg Y."/>
            <person name="Tangrot J."/>
            <person name="Rosling A."/>
        </authorList>
    </citation>
    <scope>NUCLEOTIDE SEQUENCE</scope>
    <source>
        <strain evidence="2">FL966</strain>
    </source>
</reference>